<evidence type="ECO:0000313" key="3">
    <source>
        <dbReference type="EMBL" id="KAG6293624.1"/>
    </source>
</evidence>
<evidence type="ECO:0000256" key="2">
    <source>
        <dbReference type="SAM" id="Phobius"/>
    </source>
</evidence>
<dbReference type="InterPro" id="IPR053092">
    <property type="entry name" value="Mitochondrial_unc_protein"/>
</dbReference>
<dbReference type="Proteomes" id="UP000707071">
    <property type="component" value="Unassembled WGS sequence"/>
</dbReference>
<protein>
    <recommendedName>
        <fullName evidence="5">DUF4536 domain-containing protein</fullName>
    </recommendedName>
</protein>
<dbReference type="PANTHER" id="PTHR28048:SF1">
    <property type="entry name" value="ACR195WP"/>
    <property type="match status" value="1"/>
</dbReference>
<evidence type="ECO:0008006" key="5">
    <source>
        <dbReference type="Google" id="ProtNLM"/>
    </source>
</evidence>
<evidence type="ECO:0000313" key="4">
    <source>
        <dbReference type="Proteomes" id="UP000707071"/>
    </source>
</evidence>
<keyword evidence="2" id="KW-1133">Transmembrane helix</keyword>
<evidence type="ECO:0000256" key="1">
    <source>
        <dbReference type="SAM" id="MobiDB-lite"/>
    </source>
</evidence>
<accession>A0A9P7QH22</accession>
<name>A0A9P7QH22_9HYPO</name>
<dbReference type="PANTHER" id="PTHR28048">
    <property type="entry name" value="ACR195WP"/>
    <property type="match status" value="1"/>
</dbReference>
<sequence>MAGDIVPNVPRDRPEDPKRPLQQDIEEDCQTCRLVGCGAFFGLAAYSYFSGTAQLEKQRHVILQSRSMFGMRSRRFGITGISLGLVGMGLWRAFN</sequence>
<dbReference type="AlphaFoldDB" id="A0A9P7QH22"/>
<keyword evidence="2" id="KW-0472">Membrane</keyword>
<keyword evidence="4" id="KW-1185">Reference proteome</keyword>
<organism evidence="3 4">
    <name type="scientific">Claviceps aff. purpurea</name>
    <dbReference type="NCBI Taxonomy" id="1967640"/>
    <lineage>
        <taxon>Eukaryota</taxon>
        <taxon>Fungi</taxon>
        <taxon>Dikarya</taxon>
        <taxon>Ascomycota</taxon>
        <taxon>Pezizomycotina</taxon>
        <taxon>Sordariomycetes</taxon>
        <taxon>Hypocreomycetidae</taxon>
        <taxon>Hypocreales</taxon>
        <taxon>Clavicipitaceae</taxon>
        <taxon>Claviceps</taxon>
    </lineage>
</organism>
<dbReference type="EMBL" id="SRRH01000239">
    <property type="protein sequence ID" value="KAG6293624.1"/>
    <property type="molecule type" value="Genomic_DNA"/>
</dbReference>
<feature type="region of interest" description="Disordered" evidence="1">
    <location>
        <begin position="1"/>
        <end position="21"/>
    </location>
</feature>
<proteinExistence type="predicted"/>
<comment type="caution">
    <text evidence="3">The sequence shown here is derived from an EMBL/GenBank/DDBJ whole genome shotgun (WGS) entry which is preliminary data.</text>
</comment>
<gene>
    <name evidence="3" type="ORF">E4U09_002899</name>
</gene>
<feature type="transmembrane region" description="Helical" evidence="2">
    <location>
        <begin position="76"/>
        <end position="94"/>
    </location>
</feature>
<reference evidence="3 4" key="1">
    <citation type="journal article" date="2020" name="bioRxiv">
        <title>Whole genome comparisons of ergot fungi reveals the divergence and evolution of species within the genus Claviceps are the result of varying mechanisms driving genome evolution and host range expansion.</title>
        <authorList>
            <person name="Wyka S.A."/>
            <person name="Mondo S.J."/>
            <person name="Liu M."/>
            <person name="Dettman J."/>
            <person name="Nalam V."/>
            <person name="Broders K.D."/>
        </authorList>
    </citation>
    <scope>NUCLEOTIDE SEQUENCE [LARGE SCALE GENOMIC DNA]</scope>
    <source>
        <strain evidence="3 4">Clav52</strain>
    </source>
</reference>
<keyword evidence="2" id="KW-0812">Transmembrane</keyword>
<feature type="compositionally biased region" description="Basic and acidic residues" evidence="1">
    <location>
        <begin position="10"/>
        <end position="21"/>
    </location>
</feature>